<accession>A0A919BP73</accession>
<name>A0A919BP73_STRFL</name>
<evidence type="ECO:0000313" key="1">
    <source>
        <dbReference type="EMBL" id="GHG04177.1"/>
    </source>
</evidence>
<comment type="caution">
    <text evidence="1">The sequence shown here is derived from an EMBL/GenBank/DDBJ whole genome shotgun (WGS) entry which is preliminary data.</text>
</comment>
<dbReference type="RefSeq" id="WP_190042314.1">
    <property type="nucleotide sequence ID" value="NZ_BNBE01000002.1"/>
</dbReference>
<evidence type="ECO:0000313" key="2">
    <source>
        <dbReference type="Proteomes" id="UP000632849"/>
    </source>
</evidence>
<dbReference type="Proteomes" id="UP000632849">
    <property type="component" value="Unassembled WGS sequence"/>
</dbReference>
<protein>
    <submittedName>
        <fullName evidence="1">Uncharacterized protein</fullName>
    </submittedName>
</protein>
<dbReference type="EMBL" id="BNBE01000002">
    <property type="protein sequence ID" value="GHG04177.1"/>
    <property type="molecule type" value="Genomic_DNA"/>
</dbReference>
<proteinExistence type="predicted"/>
<reference evidence="1" key="2">
    <citation type="submission" date="2020-09" db="EMBL/GenBank/DDBJ databases">
        <authorList>
            <person name="Sun Q."/>
            <person name="Ohkuma M."/>
        </authorList>
    </citation>
    <scope>NUCLEOTIDE SEQUENCE</scope>
    <source>
        <strain evidence="1">JCM 4122</strain>
    </source>
</reference>
<keyword evidence="2" id="KW-1185">Reference proteome</keyword>
<sequence>MARELRIEISDEAYEALQHAAAAKHVAAEDYAGQVLHADLTRARFLDGARLAVAEHADAFAARYGRPAAGGTEAA</sequence>
<dbReference type="AlphaFoldDB" id="A0A919BP73"/>
<organism evidence="1 2">
    <name type="scientific">Streptomyces filamentosus</name>
    <name type="common">Streptomyces roseosporus</name>
    <dbReference type="NCBI Taxonomy" id="67294"/>
    <lineage>
        <taxon>Bacteria</taxon>
        <taxon>Bacillati</taxon>
        <taxon>Actinomycetota</taxon>
        <taxon>Actinomycetes</taxon>
        <taxon>Kitasatosporales</taxon>
        <taxon>Streptomycetaceae</taxon>
        <taxon>Streptomyces</taxon>
    </lineage>
</organism>
<gene>
    <name evidence="1" type="ORF">GCM10017667_38240</name>
</gene>
<reference evidence="1" key="1">
    <citation type="journal article" date="2014" name="Int. J. Syst. Evol. Microbiol.">
        <title>Complete genome sequence of Corynebacterium casei LMG S-19264T (=DSM 44701T), isolated from a smear-ripened cheese.</title>
        <authorList>
            <consortium name="US DOE Joint Genome Institute (JGI-PGF)"/>
            <person name="Walter F."/>
            <person name="Albersmeier A."/>
            <person name="Kalinowski J."/>
            <person name="Ruckert C."/>
        </authorList>
    </citation>
    <scope>NUCLEOTIDE SEQUENCE</scope>
    <source>
        <strain evidence="1">JCM 4122</strain>
    </source>
</reference>